<dbReference type="PROSITE" id="PS51471">
    <property type="entry name" value="FE2OG_OXY"/>
    <property type="match status" value="1"/>
</dbReference>
<proteinExistence type="inferred from homology"/>
<dbReference type="SUPFAM" id="SSF51197">
    <property type="entry name" value="Clavaminate synthase-like"/>
    <property type="match status" value="1"/>
</dbReference>
<evidence type="ECO:0000313" key="3">
    <source>
        <dbReference type="EMBL" id="GLS25349.1"/>
    </source>
</evidence>
<protein>
    <recommendedName>
        <fullName evidence="2">Fe2OG dioxygenase domain-containing protein</fullName>
    </recommendedName>
</protein>
<dbReference type="Proteomes" id="UP001156870">
    <property type="component" value="Unassembled WGS sequence"/>
</dbReference>
<dbReference type="Gene3D" id="2.60.120.1520">
    <property type="match status" value="1"/>
</dbReference>
<organism evidence="3 4">
    <name type="scientific">Marinibactrum halimedae</name>
    <dbReference type="NCBI Taxonomy" id="1444977"/>
    <lineage>
        <taxon>Bacteria</taxon>
        <taxon>Pseudomonadati</taxon>
        <taxon>Pseudomonadota</taxon>
        <taxon>Gammaproteobacteria</taxon>
        <taxon>Cellvibrionales</taxon>
        <taxon>Cellvibrionaceae</taxon>
        <taxon>Marinibactrum</taxon>
    </lineage>
</organism>
<sequence length="231" mass="26256">MHMYKEIPGLHFFPEFLSASDCQAMLDGALCIHKRLKNAVSSLTQRVDIPQPQLVQNDKDGLNQQKTFSRYTLPDHPKSIQCEVFSNYGGEGHQLVYCRGNENLPCFIEIQLPKVIEQLQALNLVTENLSSPSWRFTMNFYHHHKGQVAGFPFHVDIPANGVVTMIMNIQREATFEITNGQCTEAIHLPVGALLLLSGESRYQWKHRVLPTRSTENKESKIERVSLVLGIK</sequence>
<dbReference type="AlphaFoldDB" id="A0AA37T1Z3"/>
<accession>A0AA37T1Z3</accession>
<dbReference type="EMBL" id="BSPD01000029">
    <property type="protein sequence ID" value="GLS25349.1"/>
    <property type="molecule type" value="Genomic_DNA"/>
</dbReference>
<name>A0AA37T1Z3_9GAMM</name>
<gene>
    <name evidence="3" type="ORF">GCM10007877_10630</name>
</gene>
<feature type="domain" description="Fe2OG dioxygenase" evidence="2">
    <location>
        <begin position="131"/>
        <end position="231"/>
    </location>
</feature>
<keyword evidence="1" id="KW-0408">Iron</keyword>
<keyword evidence="1" id="KW-0479">Metal-binding</keyword>
<evidence type="ECO:0000256" key="1">
    <source>
        <dbReference type="RuleBase" id="RU003682"/>
    </source>
</evidence>
<comment type="similarity">
    <text evidence="1">Belongs to the iron/ascorbate-dependent oxidoreductase family.</text>
</comment>
<dbReference type="GO" id="GO:0016491">
    <property type="term" value="F:oxidoreductase activity"/>
    <property type="evidence" value="ECO:0007669"/>
    <property type="project" value="UniProtKB-KW"/>
</dbReference>
<dbReference type="InterPro" id="IPR005123">
    <property type="entry name" value="Oxoglu/Fe-dep_dioxygenase_dom"/>
</dbReference>
<reference evidence="3 4" key="1">
    <citation type="journal article" date="2014" name="Int. J. Syst. Evol. Microbiol.">
        <title>Complete genome sequence of Corynebacterium casei LMG S-19264T (=DSM 44701T), isolated from a smear-ripened cheese.</title>
        <authorList>
            <consortium name="US DOE Joint Genome Institute (JGI-PGF)"/>
            <person name="Walter F."/>
            <person name="Albersmeier A."/>
            <person name="Kalinowski J."/>
            <person name="Ruckert C."/>
        </authorList>
    </citation>
    <scope>NUCLEOTIDE SEQUENCE [LARGE SCALE GENOMIC DNA]</scope>
    <source>
        <strain evidence="3 4">NBRC 110095</strain>
    </source>
</reference>
<keyword evidence="4" id="KW-1185">Reference proteome</keyword>
<comment type="caution">
    <text evidence="3">The sequence shown here is derived from an EMBL/GenBank/DDBJ whole genome shotgun (WGS) entry which is preliminary data.</text>
</comment>
<keyword evidence="1" id="KW-0560">Oxidoreductase</keyword>
<evidence type="ECO:0000259" key="2">
    <source>
        <dbReference type="PROSITE" id="PS51471"/>
    </source>
</evidence>
<evidence type="ECO:0000313" key="4">
    <source>
        <dbReference type="Proteomes" id="UP001156870"/>
    </source>
</evidence>
<dbReference type="GO" id="GO:0046872">
    <property type="term" value="F:metal ion binding"/>
    <property type="evidence" value="ECO:0007669"/>
    <property type="project" value="UniProtKB-KW"/>
</dbReference>